<comment type="caution">
    <text evidence="2">The sequence shown here is derived from an EMBL/GenBank/DDBJ whole genome shotgun (WGS) entry which is preliminary data.</text>
</comment>
<sequence length="75" mass="7893">MTGGDIYAVLVALVAFVGFVAFGLRFGSSNGGIETGVDSLGFEPIVAAATSFVAFQGWRLLRYSQSTIEDHSDTT</sequence>
<protein>
    <submittedName>
        <fullName evidence="2">Uncharacterized protein</fullName>
    </submittedName>
</protein>
<reference evidence="2 3" key="1">
    <citation type="journal article" date="2019" name="Int. J. Syst. Evol. Microbiol.">
        <title>The Global Catalogue of Microorganisms (GCM) 10K type strain sequencing project: providing services to taxonomists for standard genome sequencing and annotation.</title>
        <authorList>
            <consortium name="The Broad Institute Genomics Platform"/>
            <consortium name="The Broad Institute Genome Sequencing Center for Infectious Disease"/>
            <person name="Wu L."/>
            <person name="Ma J."/>
        </authorList>
    </citation>
    <scope>NUCLEOTIDE SEQUENCE [LARGE SCALE GENOMIC DNA]</scope>
    <source>
        <strain evidence="2 3">NBRC 111368</strain>
    </source>
</reference>
<dbReference type="AlphaFoldDB" id="A0ABD5RZS5"/>
<feature type="transmembrane region" description="Helical" evidence="1">
    <location>
        <begin position="6"/>
        <end position="24"/>
    </location>
</feature>
<keyword evidence="1" id="KW-0812">Transmembrane</keyword>
<proteinExistence type="predicted"/>
<keyword evidence="1" id="KW-0472">Membrane</keyword>
<gene>
    <name evidence="2" type="ORF">ACFQE1_10545</name>
</gene>
<keyword evidence="3" id="KW-1185">Reference proteome</keyword>
<name>A0ABD5RZS5_9EURY</name>
<organism evidence="2 3">
    <name type="scientific">Halobium palmae</name>
    <dbReference type="NCBI Taxonomy" id="1776492"/>
    <lineage>
        <taxon>Archaea</taxon>
        <taxon>Methanobacteriati</taxon>
        <taxon>Methanobacteriota</taxon>
        <taxon>Stenosarchaea group</taxon>
        <taxon>Halobacteria</taxon>
        <taxon>Halobacteriales</taxon>
        <taxon>Haloferacaceae</taxon>
        <taxon>Halobium</taxon>
    </lineage>
</organism>
<dbReference type="Proteomes" id="UP001596328">
    <property type="component" value="Unassembled WGS sequence"/>
</dbReference>
<keyword evidence="1" id="KW-1133">Transmembrane helix</keyword>
<evidence type="ECO:0000313" key="3">
    <source>
        <dbReference type="Proteomes" id="UP001596328"/>
    </source>
</evidence>
<evidence type="ECO:0000256" key="1">
    <source>
        <dbReference type="SAM" id="Phobius"/>
    </source>
</evidence>
<evidence type="ECO:0000313" key="2">
    <source>
        <dbReference type="EMBL" id="MFC6724801.1"/>
    </source>
</evidence>
<accession>A0ABD5RZS5</accession>
<dbReference type="EMBL" id="JBHSWU010000284">
    <property type="protein sequence ID" value="MFC6724801.1"/>
    <property type="molecule type" value="Genomic_DNA"/>
</dbReference>